<feature type="non-terminal residue" evidence="3">
    <location>
        <position position="169"/>
    </location>
</feature>
<dbReference type="STRING" id="4097.A0A1S3XBM3"/>
<keyword evidence="2" id="KW-1133">Transmembrane helix</keyword>
<dbReference type="AlphaFoldDB" id="A0A1S3XBM3"/>
<keyword evidence="2" id="KW-0812">Transmembrane</keyword>
<feature type="transmembrane region" description="Helical" evidence="2">
    <location>
        <begin position="69"/>
        <end position="88"/>
    </location>
</feature>
<dbReference type="RefSeq" id="XP_016437148.1">
    <property type="nucleotide sequence ID" value="XM_016581662.1"/>
</dbReference>
<dbReference type="OrthoDB" id="1002176at2759"/>
<evidence type="ECO:0000313" key="3">
    <source>
        <dbReference type="RefSeq" id="XP_016437148.1"/>
    </source>
</evidence>
<reference evidence="3" key="1">
    <citation type="submission" date="2025-08" db="UniProtKB">
        <authorList>
            <consortium name="RefSeq"/>
        </authorList>
    </citation>
    <scope>IDENTIFICATION</scope>
</reference>
<sequence length="169" mass="18475">MRSHEVLVTVENWYFPIVDQGCLNFQTWSGLGIGLGAAIESGDSADISSSSSKFCLQGRFVFGPDVRSLFMTIFLIVAPVAVFCVFVARKIVDDFAGHWGWSIMVVVVIFTLYVLVLLLLTSGRDPGIIPRNPHPPEPENFEGSAQAGPGQTPQLRLPRIKEVNVNGIT</sequence>
<organism evidence="3">
    <name type="scientific">Nicotiana tabacum</name>
    <name type="common">Common tobacco</name>
    <dbReference type="NCBI Taxonomy" id="4097"/>
    <lineage>
        <taxon>Eukaryota</taxon>
        <taxon>Viridiplantae</taxon>
        <taxon>Streptophyta</taxon>
        <taxon>Embryophyta</taxon>
        <taxon>Tracheophyta</taxon>
        <taxon>Spermatophyta</taxon>
        <taxon>Magnoliopsida</taxon>
        <taxon>eudicotyledons</taxon>
        <taxon>Gunneridae</taxon>
        <taxon>Pentapetalae</taxon>
        <taxon>asterids</taxon>
        <taxon>lamiids</taxon>
        <taxon>Solanales</taxon>
        <taxon>Solanaceae</taxon>
        <taxon>Nicotianoideae</taxon>
        <taxon>Nicotianeae</taxon>
        <taxon>Nicotiana</taxon>
    </lineage>
</organism>
<feature type="region of interest" description="Disordered" evidence="1">
    <location>
        <begin position="129"/>
        <end position="153"/>
    </location>
</feature>
<feature type="transmembrane region" description="Helical" evidence="2">
    <location>
        <begin position="100"/>
        <end position="121"/>
    </location>
</feature>
<evidence type="ECO:0000256" key="2">
    <source>
        <dbReference type="SAM" id="Phobius"/>
    </source>
</evidence>
<evidence type="ECO:0000256" key="1">
    <source>
        <dbReference type="SAM" id="MobiDB-lite"/>
    </source>
</evidence>
<protein>
    <submittedName>
        <fullName evidence="3">Probable protein S-acyltransferase 7</fullName>
    </submittedName>
</protein>
<keyword evidence="2" id="KW-0472">Membrane</keyword>
<dbReference type="KEGG" id="nta:107763195"/>
<gene>
    <name evidence="3" type="primary">LOC107763195</name>
</gene>
<accession>A0A1S3XBM3</accession>
<name>A0A1S3XBM3_TOBAC</name>
<proteinExistence type="predicted"/>
<dbReference type="PaxDb" id="4097-A0A1S3XBM3"/>